<dbReference type="GO" id="GO:0015288">
    <property type="term" value="F:porin activity"/>
    <property type="evidence" value="ECO:0007669"/>
    <property type="project" value="TreeGrafter"/>
</dbReference>
<evidence type="ECO:0000256" key="2">
    <source>
        <dbReference type="ARBA" id="ARBA00007613"/>
    </source>
</evidence>
<name>A0AAQ3LEC2_9BACT</name>
<reference evidence="8 9" key="1">
    <citation type="submission" date="2023-10" db="EMBL/GenBank/DDBJ databases">
        <title>Rubellicoccus peritrichatus gen. nov., sp. nov., isolated from an algae of coral reef tank.</title>
        <authorList>
            <person name="Luo J."/>
        </authorList>
    </citation>
    <scope>NUCLEOTIDE SEQUENCE [LARGE SCALE GENOMIC DNA]</scope>
    <source>
        <strain evidence="8 9">CR14</strain>
    </source>
</reference>
<evidence type="ECO:0000313" key="8">
    <source>
        <dbReference type="EMBL" id="WOO42043.1"/>
    </source>
</evidence>
<evidence type="ECO:0000313" key="9">
    <source>
        <dbReference type="Proteomes" id="UP001304300"/>
    </source>
</evidence>
<dbReference type="PANTHER" id="PTHR30026">
    <property type="entry name" value="OUTER MEMBRANE PROTEIN TOLC"/>
    <property type="match status" value="1"/>
</dbReference>
<dbReference type="SUPFAM" id="SSF56954">
    <property type="entry name" value="Outer membrane efflux proteins (OEP)"/>
    <property type="match status" value="1"/>
</dbReference>
<comment type="subcellular location">
    <subcellularLocation>
        <location evidence="1">Cell outer membrane</location>
    </subcellularLocation>
</comment>
<dbReference type="InterPro" id="IPR003423">
    <property type="entry name" value="OMP_efflux"/>
</dbReference>
<dbReference type="KEGG" id="puo:RZN69_03015"/>
<dbReference type="InterPro" id="IPR051906">
    <property type="entry name" value="TolC-like"/>
</dbReference>
<keyword evidence="5" id="KW-0812">Transmembrane</keyword>
<dbReference type="Gene3D" id="1.20.1600.10">
    <property type="entry name" value="Outer membrane efflux proteins (OEP)"/>
    <property type="match status" value="1"/>
</dbReference>
<keyword evidence="9" id="KW-1185">Reference proteome</keyword>
<evidence type="ECO:0000256" key="6">
    <source>
        <dbReference type="ARBA" id="ARBA00023136"/>
    </source>
</evidence>
<evidence type="ECO:0000256" key="5">
    <source>
        <dbReference type="ARBA" id="ARBA00022692"/>
    </source>
</evidence>
<keyword evidence="4" id="KW-1134">Transmembrane beta strand</keyword>
<evidence type="ECO:0000256" key="4">
    <source>
        <dbReference type="ARBA" id="ARBA00022452"/>
    </source>
</evidence>
<dbReference type="GO" id="GO:0015562">
    <property type="term" value="F:efflux transmembrane transporter activity"/>
    <property type="evidence" value="ECO:0007669"/>
    <property type="project" value="InterPro"/>
</dbReference>
<organism evidence="8 9">
    <name type="scientific">Rubellicoccus peritrichatus</name>
    <dbReference type="NCBI Taxonomy" id="3080537"/>
    <lineage>
        <taxon>Bacteria</taxon>
        <taxon>Pseudomonadati</taxon>
        <taxon>Verrucomicrobiota</taxon>
        <taxon>Opitutia</taxon>
        <taxon>Puniceicoccales</taxon>
        <taxon>Cerasicoccaceae</taxon>
        <taxon>Rubellicoccus</taxon>
    </lineage>
</organism>
<comment type="similarity">
    <text evidence="2">Belongs to the outer membrane factor (OMF) (TC 1.B.17) family.</text>
</comment>
<keyword evidence="3" id="KW-0813">Transport</keyword>
<sequence>MRLIFISALFCLPSFGFVQDEVLEDANASQDPAMVDVLPVEGDAEEEEVVVVPPEIVLPENIFSELDEIIYQMVDRSPSVEIARSRLDEAEGMRLIDRSASMPSINTFAQFNYQTEQRENTGTVDRGLYFWSLDARQPVYQWGAIEARKEMGDLRIDGAKTRNAASFRQLLRDARDLYLQIFQRRVALELARETAAIAEEDFELVRRRHEAGEVTDIVLAEAEVRVFQGEADILNQEQDFAFLQQRLRTITGWTGPIMSNFSLSLRDFLTSPVVEDDPLPRGDPTKSIAYQAIQNNIEIQDREYTIAHARNLPHFSLVAGVFRDQIDSAFLAESEDRTNFFVGGLVTWSIFDGNAATGEKMATMARKRRLEREADMEMQLFQSQEQRLRATLDINTRSIGIASRLLELSNQRLKTAERRHASGAISTGELLLAKSNRNQSQLSLIGAKIDYLITLGDYLGMTRHDPTLEKMESRVGRPDLPTILNPWTDYR</sequence>
<evidence type="ECO:0000256" key="1">
    <source>
        <dbReference type="ARBA" id="ARBA00004442"/>
    </source>
</evidence>
<keyword evidence="7" id="KW-0998">Cell outer membrane</keyword>
<dbReference type="PANTHER" id="PTHR30026:SF20">
    <property type="entry name" value="OUTER MEMBRANE PROTEIN TOLC"/>
    <property type="match status" value="1"/>
</dbReference>
<dbReference type="GO" id="GO:1990281">
    <property type="term" value="C:efflux pump complex"/>
    <property type="evidence" value="ECO:0007669"/>
    <property type="project" value="TreeGrafter"/>
</dbReference>
<dbReference type="Pfam" id="PF02321">
    <property type="entry name" value="OEP"/>
    <property type="match status" value="1"/>
</dbReference>
<keyword evidence="6" id="KW-0472">Membrane</keyword>
<gene>
    <name evidence="8" type="ORF">RZN69_03015</name>
</gene>
<dbReference type="Proteomes" id="UP001304300">
    <property type="component" value="Chromosome"/>
</dbReference>
<evidence type="ECO:0000256" key="7">
    <source>
        <dbReference type="ARBA" id="ARBA00023237"/>
    </source>
</evidence>
<dbReference type="EMBL" id="CP136920">
    <property type="protein sequence ID" value="WOO42043.1"/>
    <property type="molecule type" value="Genomic_DNA"/>
</dbReference>
<accession>A0AAQ3LEC2</accession>
<dbReference type="RefSeq" id="WP_317834527.1">
    <property type="nucleotide sequence ID" value="NZ_CP136920.1"/>
</dbReference>
<dbReference type="AlphaFoldDB" id="A0AAQ3LEC2"/>
<evidence type="ECO:0000256" key="3">
    <source>
        <dbReference type="ARBA" id="ARBA00022448"/>
    </source>
</evidence>
<protein>
    <submittedName>
        <fullName evidence="8">TolC family protein</fullName>
    </submittedName>
</protein>
<proteinExistence type="inferred from homology"/>
<dbReference type="GO" id="GO:0009279">
    <property type="term" value="C:cell outer membrane"/>
    <property type="evidence" value="ECO:0007669"/>
    <property type="project" value="UniProtKB-SubCell"/>
</dbReference>